<keyword evidence="3" id="KW-0233">DNA recombination</keyword>
<dbReference type="EMBL" id="QREV01000008">
    <property type="protein sequence ID" value="RDU50169.1"/>
    <property type="molecule type" value="Genomic_DNA"/>
</dbReference>
<dbReference type="Proteomes" id="UP000256321">
    <property type="component" value="Unassembled WGS sequence"/>
</dbReference>
<dbReference type="InterPro" id="IPR038109">
    <property type="entry name" value="DNA_bind_recomb_sf"/>
</dbReference>
<evidence type="ECO:0000259" key="7">
    <source>
        <dbReference type="PROSITE" id="PS51736"/>
    </source>
</evidence>
<feature type="domain" description="Recombinase" evidence="8">
    <location>
        <begin position="161"/>
        <end position="313"/>
    </location>
</feature>
<dbReference type="GO" id="GO:0015074">
    <property type="term" value="P:DNA integration"/>
    <property type="evidence" value="ECO:0007669"/>
    <property type="project" value="UniProtKB-KW"/>
</dbReference>
<dbReference type="RefSeq" id="WP_115498626.1">
    <property type="nucleotide sequence ID" value="NZ_JACRTI010000008.1"/>
</dbReference>
<organism evidence="10 11">
    <name type="scientific">Parabacteroides acidifaciens</name>
    <dbReference type="NCBI Taxonomy" id="2290935"/>
    <lineage>
        <taxon>Bacteria</taxon>
        <taxon>Pseudomonadati</taxon>
        <taxon>Bacteroidota</taxon>
        <taxon>Bacteroidia</taxon>
        <taxon>Bacteroidales</taxon>
        <taxon>Tannerellaceae</taxon>
        <taxon>Parabacteroides</taxon>
    </lineage>
</organism>
<dbReference type="AlphaFoldDB" id="A0A3D8HGQ1"/>
<dbReference type="PANTHER" id="PTHR30461">
    <property type="entry name" value="DNA-INVERTASE FROM LAMBDOID PROPHAGE"/>
    <property type="match status" value="1"/>
</dbReference>
<evidence type="ECO:0000256" key="3">
    <source>
        <dbReference type="ARBA" id="ARBA00023172"/>
    </source>
</evidence>
<dbReference type="Gene3D" id="3.90.1750.20">
    <property type="entry name" value="Putative Large Serine Recombinase, Chain B, Domain 2"/>
    <property type="match status" value="1"/>
</dbReference>
<evidence type="ECO:0000256" key="2">
    <source>
        <dbReference type="ARBA" id="ARBA00023125"/>
    </source>
</evidence>
<reference evidence="10 11" key="1">
    <citation type="submission" date="2018-07" db="EMBL/GenBank/DDBJ databases">
        <title>Parabacteroides acidifaciens nov. sp., isolated from human feces.</title>
        <authorList>
            <person name="Wang Y.J."/>
        </authorList>
    </citation>
    <scope>NUCLEOTIDE SEQUENCE [LARGE SCALE GENOMIC DNA]</scope>
    <source>
        <strain evidence="10 11">426-9</strain>
    </source>
</reference>
<dbReference type="EMBL" id="JACRTI010000008">
    <property type="protein sequence ID" value="MBC8601106.1"/>
    <property type="molecule type" value="Genomic_DNA"/>
</dbReference>
<dbReference type="InterPro" id="IPR050639">
    <property type="entry name" value="SSR_resolvase"/>
</dbReference>
<feature type="active site" description="O-(5'-phospho-DNA)-serine intermediate" evidence="4 5">
    <location>
        <position position="12"/>
    </location>
</feature>
<dbReference type="SMART" id="SM00857">
    <property type="entry name" value="Resolvase"/>
    <property type="match status" value="1"/>
</dbReference>
<evidence type="ECO:0000259" key="8">
    <source>
        <dbReference type="PROSITE" id="PS51737"/>
    </source>
</evidence>
<keyword evidence="1" id="KW-0229">DNA integration</keyword>
<sequence length="673" mass="79198">MERKVAIYCRVSTQQQTTDRQKEELLRFVSDNQWNVEEENIFVDVISGFKKGEVRPCYSRMIEQVEQGNIDTILFSEFSRLARNATDLLNQVTFFKEYGVEMYFQKQNLWLKHDGSDLGSTIMLHVLAVMSSYEIELFSERSLSGKITKVQNGHGGGDERAFGYMNDNKKIVINPDERDIVKRAFEMYADGYSSIDICEVFNSENIPSPYVNRLNSFIEMRKRKGLDVKQYKFDIGNLKWRPSSLNRMFHNELYVGRRKIVYYKPDPTNPVPVDKRTNREIIYEYSEHVEALRIISDELYQRVQNKLSNAHYNKNNAVKHDNLLKHLMKCGECSSNFSVGKSVDTAKNYVGGERTYKCYGRVNRKDKPQTCKNGAEVRQWKMDGLVLQLSLQMFAQIDIESSNSQRIEKLNTEISEKECIVQSKRDILQNAEGEYRKALKRLSRIDDEIADELILAAKTEYDEVKRKLNDEIVNLSREIISNKVIINNLEKLNANPLLKDRMNEIRDDKLLVKTMINEYVETVYVYRIHKYWLLVIVCYKGGEEMWGTIKSARYKKDEMFFDPLLCKYGVEFQAWLLNNTEKCFSYDKETHTISYNGNSEIYLEFQKGTYDYTAFDEMVKRTEWIGSFPFFDFEKEGEKKNFSKNMDIQPINNEINWQRHNDLLLERLTRGKH</sequence>
<dbReference type="PROSITE" id="PS00397">
    <property type="entry name" value="RECOMBINASES_1"/>
    <property type="match status" value="1"/>
</dbReference>
<evidence type="ECO:0000313" key="9">
    <source>
        <dbReference type="EMBL" id="MBC8601106.1"/>
    </source>
</evidence>
<evidence type="ECO:0000313" key="11">
    <source>
        <dbReference type="Proteomes" id="UP000256321"/>
    </source>
</evidence>
<dbReference type="SUPFAM" id="SSF53041">
    <property type="entry name" value="Resolvase-like"/>
    <property type="match status" value="1"/>
</dbReference>
<dbReference type="CDD" id="cd03768">
    <property type="entry name" value="SR_ResInv"/>
    <property type="match status" value="1"/>
</dbReference>
<dbReference type="InterPro" id="IPR011109">
    <property type="entry name" value="DNA_bind_recombinase_dom"/>
</dbReference>
<reference evidence="9 12" key="2">
    <citation type="submission" date="2020-08" db="EMBL/GenBank/DDBJ databases">
        <title>Genome public.</title>
        <authorList>
            <person name="Liu C."/>
            <person name="Sun Q."/>
        </authorList>
    </citation>
    <scope>NUCLEOTIDE SEQUENCE [LARGE SCALE GENOMIC DNA]</scope>
    <source>
        <strain evidence="9 12">426_9</strain>
    </source>
</reference>
<dbReference type="PANTHER" id="PTHR30461:SF23">
    <property type="entry name" value="DNA RECOMBINASE-RELATED"/>
    <property type="match status" value="1"/>
</dbReference>
<dbReference type="InterPro" id="IPR025827">
    <property type="entry name" value="Zn_ribbon_recom_dom"/>
</dbReference>
<accession>A0A3D8HGQ1</accession>
<dbReference type="PROSITE" id="PS51736">
    <property type="entry name" value="RECOMBINASES_3"/>
    <property type="match status" value="1"/>
</dbReference>
<dbReference type="GO" id="GO:0003677">
    <property type="term" value="F:DNA binding"/>
    <property type="evidence" value="ECO:0007669"/>
    <property type="project" value="UniProtKB-KW"/>
</dbReference>
<dbReference type="Pfam" id="PF07508">
    <property type="entry name" value="Recombinase"/>
    <property type="match status" value="1"/>
</dbReference>
<dbReference type="InterPro" id="IPR006119">
    <property type="entry name" value="Resolv_N"/>
</dbReference>
<dbReference type="Pfam" id="PF00239">
    <property type="entry name" value="Resolvase"/>
    <property type="match status" value="1"/>
</dbReference>
<evidence type="ECO:0000313" key="10">
    <source>
        <dbReference type="EMBL" id="RDU50169.1"/>
    </source>
</evidence>
<evidence type="ECO:0000256" key="6">
    <source>
        <dbReference type="SAM" id="Coils"/>
    </source>
</evidence>
<name>A0A3D8HGQ1_9BACT</name>
<keyword evidence="6" id="KW-0175">Coiled coil</keyword>
<evidence type="ECO:0000256" key="5">
    <source>
        <dbReference type="PROSITE-ProRule" id="PRU10137"/>
    </source>
</evidence>
<evidence type="ECO:0000313" key="12">
    <source>
        <dbReference type="Proteomes" id="UP000629596"/>
    </source>
</evidence>
<dbReference type="Gene3D" id="3.40.50.1390">
    <property type="entry name" value="Resolvase, N-terminal catalytic domain"/>
    <property type="match status" value="1"/>
</dbReference>
<protein>
    <submittedName>
        <fullName evidence="10">Recombinase family protein</fullName>
    </submittedName>
</protein>
<feature type="coiled-coil region" evidence="6">
    <location>
        <begin position="421"/>
        <end position="478"/>
    </location>
</feature>
<gene>
    <name evidence="10" type="ORF">DWU89_05255</name>
    <name evidence="9" type="ORF">H8784_05150</name>
</gene>
<dbReference type="InterPro" id="IPR006118">
    <property type="entry name" value="Recombinase_CS"/>
</dbReference>
<dbReference type="InterPro" id="IPR036162">
    <property type="entry name" value="Resolvase-like_N_sf"/>
</dbReference>
<feature type="domain" description="Resolvase/invertase-type recombinase catalytic" evidence="7">
    <location>
        <begin position="4"/>
        <end position="153"/>
    </location>
</feature>
<evidence type="ECO:0000256" key="4">
    <source>
        <dbReference type="PIRSR" id="PIRSR606118-50"/>
    </source>
</evidence>
<keyword evidence="12" id="KW-1185">Reference proteome</keyword>
<keyword evidence="2" id="KW-0238">DNA-binding</keyword>
<dbReference type="GO" id="GO:0000150">
    <property type="term" value="F:DNA strand exchange activity"/>
    <property type="evidence" value="ECO:0007669"/>
    <property type="project" value="InterPro"/>
</dbReference>
<dbReference type="Pfam" id="PF13408">
    <property type="entry name" value="Zn_ribbon_recom"/>
    <property type="match status" value="1"/>
</dbReference>
<dbReference type="PROSITE" id="PS51737">
    <property type="entry name" value="RECOMBINASE_DNA_BIND"/>
    <property type="match status" value="1"/>
</dbReference>
<evidence type="ECO:0000256" key="1">
    <source>
        <dbReference type="ARBA" id="ARBA00022908"/>
    </source>
</evidence>
<comment type="caution">
    <text evidence="10">The sequence shown here is derived from an EMBL/GenBank/DDBJ whole genome shotgun (WGS) entry which is preliminary data.</text>
</comment>
<proteinExistence type="predicted"/>
<dbReference type="Proteomes" id="UP000629596">
    <property type="component" value="Unassembled WGS sequence"/>
</dbReference>